<evidence type="ECO:0000256" key="8">
    <source>
        <dbReference type="ARBA" id="ARBA00023163"/>
    </source>
</evidence>
<dbReference type="InterPro" id="IPR014896">
    <property type="entry name" value="NHR2"/>
</dbReference>
<feature type="compositionally biased region" description="Polar residues" evidence="11">
    <location>
        <begin position="63"/>
        <end position="86"/>
    </location>
</feature>
<feature type="region of interest" description="Disordered" evidence="11">
    <location>
        <begin position="230"/>
        <end position="298"/>
    </location>
</feature>
<dbReference type="Pfam" id="PF01753">
    <property type="entry name" value="zf-MYND"/>
    <property type="match status" value="1"/>
</dbReference>
<evidence type="ECO:0000256" key="7">
    <source>
        <dbReference type="ARBA" id="ARBA00023015"/>
    </source>
</evidence>
<dbReference type="GeneID" id="103594598"/>
<keyword evidence="3" id="KW-0678">Repressor</keyword>
<keyword evidence="5 10" id="KW-0863">Zinc-finger</keyword>
<dbReference type="InterPro" id="IPR013290">
    <property type="entry name" value="CBFA2T1"/>
</dbReference>
<keyword evidence="8" id="KW-0804">Transcription</keyword>
<keyword evidence="6" id="KW-0862">Zinc</keyword>
<dbReference type="Gene3D" id="1.20.120.1110">
    <property type="entry name" value="TAFH/NHR1 domain"/>
    <property type="match status" value="1"/>
</dbReference>
<feature type="compositionally biased region" description="Pro residues" evidence="11">
    <location>
        <begin position="289"/>
        <end position="298"/>
    </location>
</feature>
<feature type="domain" description="TAFH" evidence="13">
    <location>
        <begin position="120"/>
        <end position="215"/>
    </location>
</feature>
<organism evidence="14 15">
    <name type="scientific">Galeopterus variegatus</name>
    <name type="common">Malayan flying lemur</name>
    <name type="synonym">Cynocephalus variegatus</name>
    <dbReference type="NCBI Taxonomy" id="482537"/>
    <lineage>
        <taxon>Eukaryota</taxon>
        <taxon>Metazoa</taxon>
        <taxon>Chordata</taxon>
        <taxon>Craniata</taxon>
        <taxon>Vertebrata</taxon>
        <taxon>Euteleostomi</taxon>
        <taxon>Mammalia</taxon>
        <taxon>Eutheria</taxon>
        <taxon>Euarchontoglires</taxon>
        <taxon>Dermoptera</taxon>
        <taxon>Cynocephalidae</taxon>
        <taxon>Galeopterus</taxon>
    </lineage>
</organism>
<keyword evidence="7" id="KW-0805">Transcription regulation</keyword>
<dbReference type="InterPro" id="IPR013289">
    <property type="entry name" value="CBFA2T1/2/3"/>
</dbReference>
<name>A0ABM0R612_GALVR</name>
<feature type="domain" description="MYND-type" evidence="12">
    <location>
        <begin position="458"/>
        <end position="494"/>
    </location>
</feature>
<proteinExistence type="inferred from homology"/>
<feature type="compositionally biased region" description="Basic and acidic residues" evidence="11">
    <location>
        <begin position="238"/>
        <end position="264"/>
    </location>
</feature>
<dbReference type="Pfam" id="PF08788">
    <property type="entry name" value="NHR2"/>
    <property type="match status" value="1"/>
</dbReference>
<dbReference type="SUPFAM" id="SSF144232">
    <property type="entry name" value="HIT/MYND zinc finger-like"/>
    <property type="match status" value="1"/>
</dbReference>
<evidence type="ECO:0000256" key="5">
    <source>
        <dbReference type="ARBA" id="ARBA00022771"/>
    </source>
</evidence>
<dbReference type="Proteomes" id="UP000694923">
    <property type="component" value="Unplaced"/>
</dbReference>
<evidence type="ECO:0000256" key="3">
    <source>
        <dbReference type="ARBA" id="ARBA00022491"/>
    </source>
</evidence>
<evidence type="ECO:0000259" key="12">
    <source>
        <dbReference type="PROSITE" id="PS50865"/>
    </source>
</evidence>
<feature type="compositionally biased region" description="Polar residues" evidence="11">
    <location>
        <begin position="271"/>
        <end position="285"/>
    </location>
</feature>
<gene>
    <name evidence="15" type="primary">RUNX1T1</name>
</gene>
<dbReference type="PRINTS" id="PR01875">
    <property type="entry name" value="ETOFAMILY"/>
</dbReference>
<dbReference type="InterPro" id="IPR003894">
    <property type="entry name" value="TAFH_NHR1"/>
</dbReference>
<sequence>MISVKRNTWRALSLVIGDCRKKGNFEYCQDRTEKHSTMPDSPVDVKTQSRLTPPTMPPPPTTQGAPRTSSFTPTTLTNGTSHSPTALNGAPSPPNGFSNGPSSSSSSSLANQQLPPACGARQLSKLKRFLTTLQQFGNDISPEIGERVRTLVLGLVNSTLTIEEFHSKLQEATNFPLRPFVIPFLKANLPLLQRELLHCARLAKQNPAQYLAQHEQLLLDASTTSPVDSSELLLDVNENGKRRTPDRTKENGFDREPLHSEHPSKRPCTISPGQRYSPNNGLSYQPNGLPHPTPPPPQHYRLDDMAIAHHYRDSYRHPSHRDLRDRNRPMGLHGTRQEEMIDHRLTDREWAEEWKHLDHLLNCIMDMVEKTRRSLTVLRRCQEADREELNYWIRRYSDAEDLKKGGSSSSSHSRQQSPVNPDPVALDAHREFLHRPASGYVPEEIWKKAGKNCLKTSCWNCGRKASETCSGCNTARYCGSFCQHKDWEKHHHICGQTLQAQQQGDTPAVSSSVTPNSGAGSPMDTPPAATPRSTTPGTPSTIETTPR</sequence>
<feature type="compositionally biased region" description="Low complexity" evidence="11">
    <location>
        <begin position="530"/>
        <end position="547"/>
    </location>
</feature>
<dbReference type="InterPro" id="IPR037249">
    <property type="entry name" value="TAFH/NHR1_dom_sf"/>
</dbReference>
<evidence type="ECO:0000256" key="9">
    <source>
        <dbReference type="ARBA" id="ARBA00023242"/>
    </source>
</evidence>
<dbReference type="SUPFAM" id="SSF158553">
    <property type="entry name" value="TAFH domain-like"/>
    <property type="match status" value="1"/>
</dbReference>
<feature type="compositionally biased region" description="Low complexity" evidence="11">
    <location>
        <begin position="95"/>
        <end position="114"/>
    </location>
</feature>
<dbReference type="Gene3D" id="6.10.250.230">
    <property type="match status" value="1"/>
</dbReference>
<feature type="compositionally biased region" description="Polar residues" evidence="11">
    <location>
        <begin position="500"/>
        <end position="519"/>
    </location>
</feature>
<comment type="subcellular location">
    <subcellularLocation>
        <location evidence="1">Nucleus</location>
    </subcellularLocation>
</comment>
<dbReference type="PANTHER" id="PTHR10379:SF5">
    <property type="entry name" value="PROTEIN CBFA2T1"/>
    <property type="match status" value="1"/>
</dbReference>
<feature type="region of interest" description="Disordered" evidence="11">
    <location>
        <begin position="500"/>
        <end position="547"/>
    </location>
</feature>
<reference evidence="15" key="1">
    <citation type="submission" date="2025-08" db="UniProtKB">
        <authorList>
            <consortium name="RefSeq"/>
        </authorList>
    </citation>
    <scope>IDENTIFICATION</scope>
</reference>
<dbReference type="Pfam" id="PF07531">
    <property type="entry name" value="TAFH"/>
    <property type="match status" value="1"/>
</dbReference>
<evidence type="ECO:0000256" key="11">
    <source>
        <dbReference type="SAM" id="MobiDB-lite"/>
    </source>
</evidence>
<feature type="region of interest" description="Disordered" evidence="11">
    <location>
        <begin position="401"/>
        <end position="423"/>
    </location>
</feature>
<dbReference type="RefSeq" id="XP_008576053.1">
    <property type="nucleotide sequence ID" value="XM_008577831.1"/>
</dbReference>
<evidence type="ECO:0000256" key="4">
    <source>
        <dbReference type="ARBA" id="ARBA00022723"/>
    </source>
</evidence>
<dbReference type="PANTHER" id="PTHR10379">
    <property type="entry name" value="MTG8 ETO EIGHT TWENTY ONE PROTEIN"/>
    <property type="match status" value="1"/>
</dbReference>
<feature type="compositionally biased region" description="Low complexity" evidence="11">
    <location>
        <begin position="407"/>
        <end position="417"/>
    </location>
</feature>
<accession>A0ABM0R612</accession>
<dbReference type="PROSITE" id="PS51119">
    <property type="entry name" value="TAFH"/>
    <property type="match status" value="1"/>
</dbReference>
<feature type="region of interest" description="Disordered" evidence="11">
    <location>
        <begin position="32"/>
        <end position="114"/>
    </location>
</feature>
<evidence type="ECO:0000256" key="10">
    <source>
        <dbReference type="PROSITE-ProRule" id="PRU00134"/>
    </source>
</evidence>
<evidence type="ECO:0000256" key="6">
    <source>
        <dbReference type="ARBA" id="ARBA00022833"/>
    </source>
</evidence>
<dbReference type="InterPro" id="IPR002893">
    <property type="entry name" value="Znf_MYND"/>
</dbReference>
<comment type="similarity">
    <text evidence="2">Belongs to the CBFA2T family.</text>
</comment>
<dbReference type="PROSITE" id="PS50865">
    <property type="entry name" value="ZF_MYND_2"/>
    <property type="match status" value="1"/>
</dbReference>
<evidence type="ECO:0000313" key="15">
    <source>
        <dbReference type="RefSeq" id="XP_008576053.1"/>
    </source>
</evidence>
<keyword evidence="4" id="KW-0479">Metal-binding</keyword>
<evidence type="ECO:0000256" key="2">
    <source>
        <dbReference type="ARBA" id="ARBA00011004"/>
    </source>
</evidence>
<dbReference type="SMART" id="SM00549">
    <property type="entry name" value="TAFH"/>
    <property type="match status" value="1"/>
</dbReference>
<keyword evidence="9" id="KW-0539">Nucleus</keyword>
<evidence type="ECO:0000313" key="14">
    <source>
        <dbReference type="Proteomes" id="UP000694923"/>
    </source>
</evidence>
<protein>
    <submittedName>
        <fullName evidence="15">Protein CBFA2T1</fullName>
    </submittedName>
</protein>
<dbReference type="PRINTS" id="PR01876">
    <property type="entry name" value="MTG8PROTEIN"/>
</dbReference>
<keyword evidence="14" id="KW-1185">Reference proteome</keyword>
<evidence type="ECO:0000256" key="1">
    <source>
        <dbReference type="ARBA" id="ARBA00004123"/>
    </source>
</evidence>
<dbReference type="Gene3D" id="6.10.140.2220">
    <property type="match status" value="1"/>
</dbReference>
<evidence type="ECO:0000259" key="13">
    <source>
        <dbReference type="PROSITE" id="PS51119"/>
    </source>
</evidence>